<proteinExistence type="predicted"/>
<sequence>MAKPETSEISRPISHLKPPTEFDFDVSNVAHSWKRWREEVELYMELAMVGKKEETIVKLFLYIVGSQGREIYETLSFDQEPEKRSFKDIVEAFSNYCDPKKNETVERYKFFTRVQEAGETLDKFITDVKILAATCNFEQLKESLIRDRIICGMTDSKLRQDLLKIPELSLDKCIENCRAAELSKERSKEIEDNDRIYAFNAGQGGKQNRSRK</sequence>
<reference evidence="1" key="1">
    <citation type="submission" date="2020-04" db="EMBL/GenBank/DDBJ databases">
        <authorList>
            <person name="Alioto T."/>
            <person name="Alioto T."/>
            <person name="Gomez Garrido J."/>
        </authorList>
    </citation>
    <scope>NUCLEOTIDE SEQUENCE</scope>
    <source>
        <strain evidence="1">A484AB</strain>
    </source>
</reference>
<gene>
    <name evidence="1" type="ORF">PACLA_8A001301</name>
</gene>
<protein>
    <submittedName>
        <fullName evidence="1">Uncharacterized protein</fullName>
    </submittedName>
</protein>
<dbReference type="EMBL" id="CACRXK020018454">
    <property type="protein sequence ID" value="CAB4032506.1"/>
    <property type="molecule type" value="Genomic_DNA"/>
</dbReference>
<dbReference type="PANTHER" id="PTHR33198">
    <property type="entry name" value="ANK_REP_REGION DOMAIN-CONTAINING PROTEIN-RELATED"/>
    <property type="match status" value="1"/>
</dbReference>
<evidence type="ECO:0000313" key="2">
    <source>
        <dbReference type="Proteomes" id="UP001152795"/>
    </source>
</evidence>
<comment type="caution">
    <text evidence="1">The sequence shown here is derived from an EMBL/GenBank/DDBJ whole genome shotgun (WGS) entry which is preliminary data.</text>
</comment>
<dbReference type="PANTHER" id="PTHR33198:SF20">
    <property type="entry name" value="RETROTRANSPOSON GAG DOMAIN-CONTAINING PROTEIN"/>
    <property type="match status" value="1"/>
</dbReference>
<organism evidence="1 2">
    <name type="scientific">Paramuricea clavata</name>
    <name type="common">Red gorgonian</name>
    <name type="synonym">Violescent sea-whip</name>
    <dbReference type="NCBI Taxonomy" id="317549"/>
    <lineage>
        <taxon>Eukaryota</taxon>
        <taxon>Metazoa</taxon>
        <taxon>Cnidaria</taxon>
        <taxon>Anthozoa</taxon>
        <taxon>Octocorallia</taxon>
        <taxon>Malacalcyonacea</taxon>
        <taxon>Plexauridae</taxon>
        <taxon>Paramuricea</taxon>
    </lineage>
</organism>
<evidence type="ECO:0000313" key="1">
    <source>
        <dbReference type="EMBL" id="CAB4032506.1"/>
    </source>
</evidence>
<dbReference type="Proteomes" id="UP001152795">
    <property type="component" value="Unassembled WGS sequence"/>
</dbReference>
<keyword evidence="2" id="KW-1185">Reference proteome</keyword>
<dbReference type="AlphaFoldDB" id="A0A7D9JM64"/>
<accession>A0A7D9JM64</accession>
<name>A0A7D9JM64_PARCT</name>
<feature type="non-terminal residue" evidence="1">
    <location>
        <position position="212"/>
    </location>
</feature>
<dbReference type="OrthoDB" id="5982114at2759"/>